<feature type="region of interest" description="Disordered" evidence="11">
    <location>
        <begin position="461"/>
        <end position="651"/>
    </location>
</feature>
<dbReference type="STRING" id="4909.A0A2U9R3M4"/>
<dbReference type="VEuPathDB" id="FungiDB:C5L36_0B11740"/>
<dbReference type="KEGG" id="pkz:C5L36_0B11740"/>
<accession>A0A2U9R3M4</accession>
<keyword evidence="3 10" id="KW-0678">Repressor</keyword>
<dbReference type="GO" id="GO:0006355">
    <property type="term" value="P:regulation of DNA-templated transcription"/>
    <property type="evidence" value="ECO:0007669"/>
    <property type="project" value="InterPro"/>
</dbReference>
<dbReference type="InterPro" id="IPR015943">
    <property type="entry name" value="WD40/YVTN_repeat-like_dom_sf"/>
</dbReference>
<sequence length="1057" mass="119336">MYFHNGLLEQGSSSYVSINSSNQFMATASNEGNITIRSIAKIQELYENTENKLIPTTNTNIDPLKKYTTQFEVAKTPELDTMKLQQAQQILNTVNVRSRSKITCLRYANLLTNSNLLAAVYKNGEVYIITTPQDPAKCRVQQIFKYTNGQVADFVWSADDQLMAFSTFNNKVIIYDVIYGKVLATLNPHYNIETLNPKGNKIEISATPIKGIAFDRLGNDTLCTLGDDKILNIVKYKLVSDVILGRIFQYEIVQELNDIVSSSKLNKSAIDKISFSPDDDLIVLPNTSKNKAMKLTVLRRDNKTYQLNNELSAVGFKSYMSLFSPRVYQNAKGEKIYVIASASDTTLSIWRTDSFFPLYVDFTSTSTISNLCWSSDGMMLFVTYQNSGMSVAVFNKEEFGKPVYEMNALSTNLYNKTKDTLPLEFERMTKWRLFMRDHPETVKIREKDLNNSELRKLKIKKLQVKNSETPKSETQTPMPTTDTTIGTTNLVPLEPAKSKEKPIYLKEAPLKNKETPTQSKESMPGSEKSTTTEKTEATKQEKTRDSVNEKREKKDTTDTKRPEKAEKVNKAEKTEKVSKVTKVEKTEKAENMEKDNSRKENPKKRPHPTSNYELSSTSVPKDIHLRVAKMSRKESSQNGTTAQAPSKKRKEVEPVEFVGTVIINPQISFSNIRIAIPKLKKAIGYSFIDDETLSLQVTNGNGLESQPTRIALIKQISRGEPKQMFVDFIPHKVHVVSGSSHYIAVSTQNGQIITYTQSGSRILPALILGSPLSFLELKDEYLLAVTCTGELFVWNLKERKALFKSISLYPLLQPLYSSGQASATNVDGEDSNVNLDGNNLVFLNGELLTKSENVTLCSITSQGIPIVTLSNGNGYLFNKDMNTWSLISDSWWAFGSQYWDSSLSAESTKGIGLLEYMESHTNEEINRRGKAKFFIKISKMMLMREGYENLETIISLNHLENKINFYMSMDDYKNYKLYLIIYAKRLSELNLKARLIEVLSSLFNDMDGSICGHAKRELLEEVLLSCSKHREVQDILVPFSESVGILNHKGGSDIDVL</sequence>
<keyword evidence="8 10" id="KW-0804">Transcription</keyword>
<gene>
    <name evidence="13" type="ORF">C5L36_0B11740</name>
</gene>
<evidence type="ECO:0000256" key="11">
    <source>
        <dbReference type="SAM" id="MobiDB-lite"/>
    </source>
</evidence>
<evidence type="ECO:0000256" key="8">
    <source>
        <dbReference type="ARBA" id="ARBA00023163"/>
    </source>
</evidence>
<evidence type="ECO:0000313" key="13">
    <source>
        <dbReference type="EMBL" id="AWU75942.1"/>
    </source>
</evidence>
<reference evidence="13 14" key="1">
    <citation type="submission" date="2018-06" db="EMBL/GenBank/DDBJ databases">
        <title>Population genomics shows no distinction between pathogenic Candida krusei and environmental Pichia kudriavzevii: One species, four names.</title>
        <authorList>
            <person name="Douglass A.P."/>
            <person name="Offei B."/>
            <person name="Braun-Galleani S."/>
            <person name="Coughlan A.Y."/>
            <person name="Martos A."/>
            <person name="Ortiz-Merino R.A."/>
            <person name="Byrne K.P."/>
            <person name="Wolfe K.H."/>
        </authorList>
    </citation>
    <scope>NUCLEOTIDE SEQUENCE [LARGE SCALE GENOMIC DNA]</scope>
    <source>
        <strain evidence="13 14">CBS573</strain>
    </source>
</reference>
<feature type="compositionally biased region" description="Basic and acidic residues" evidence="11">
    <location>
        <begin position="621"/>
        <end position="635"/>
    </location>
</feature>
<dbReference type="InterPro" id="IPR031120">
    <property type="entry name" value="HIR1-like"/>
</dbReference>
<evidence type="ECO:0000256" key="9">
    <source>
        <dbReference type="ARBA" id="ARBA00023242"/>
    </source>
</evidence>
<evidence type="ECO:0000256" key="1">
    <source>
        <dbReference type="ARBA" id="ARBA00004123"/>
    </source>
</evidence>
<dbReference type="GO" id="GO:0031491">
    <property type="term" value="F:nucleosome binding"/>
    <property type="evidence" value="ECO:0007669"/>
    <property type="project" value="TreeGrafter"/>
</dbReference>
<evidence type="ECO:0000256" key="7">
    <source>
        <dbReference type="ARBA" id="ARBA00023015"/>
    </source>
</evidence>
<evidence type="ECO:0000256" key="5">
    <source>
        <dbReference type="ARBA" id="ARBA00022737"/>
    </source>
</evidence>
<evidence type="ECO:0000256" key="4">
    <source>
        <dbReference type="ARBA" id="ARBA00022574"/>
    </source>
</evidence>
<dbReference type="PANTHER" id="PTHR13831:SF1">
    <property type="entry name" value="PROTEIN HIR2"/>
    <property type="match status" value="1"/>
</dbReference>
<proteinExistence type="inferred from homology"/>
<dbReference type="InterPro" id="IPR011494">
    <property type="entry name" value="HIRA-like_C"/>
</dbReference>
<dbReference type="PANTHER" id="PTHR13831">
    <property type="entry name" value="MEMBER OF THE HIR1 FAMILY OF WD-REPEAT PROTEINS"/>
    <property type="match status" value="1"/>
</dbReference>
<feature type="compositionally biased region" description="Basic and acidic residues" evidence="11">
    <location>
        <begin position="530"/>
        <end position="600"/>
    </location>
</feature>
<comment type="function">
    <text evidence="10">Required for replication-independent chromatin assembly and for the periodic repression of histone gene transcription during the cell cycle.</text>
</comment>
<dbReference type="GO" id="GO:0006338">
    <property type="term" value="P:chromatin remodeling"/>
    <property type="evidence" value="ECO:0007669"/>
    <property type="project" value="InterPro"/>
</dbReference>
<keyword evidence="7 10" id="KW-0805">Transcription regulation</keyword>
<dbReference type="GO" id="GO:0006351">
    <property type="term" value="P:DNA-templated transcription"/>
    <property type="evidence" value="ECO:0007669"/>
    <property type="project" value="InterPro"/>
</dbReference>
<dbReference type="SUPFAM" id="SSF50978">
    <property type="entry name" value="WD40 repeat-like"/>
    <property type="match status" value="1"/>
</dbReference>
<dbReference type="AlphaFoldDB" id="A0A2U9R3M4"/>
<dbReference type="EMBL" id="CP028774">
    <property type="protein sequence ID" value="AWU75942.1"/>
    <property type="molecule type" value="Genomic_DNA"/>
</dbReference>
<dbReference type="RefSeq" id="XP_029321419.1">
    <property type="nucleotide sequence ID" value="XM_029465560.1"/>
</dbReference>
<evidence type="ECO:0000256" key="3">
    <source>
        <dbReference type="ARBA" id="ARBA00022491"/>
    </source>
</evidence>
<comment type="similarity">
    <text evidence="2 10">Belongs to the WD repeat HIR1 family.</text>
</comment>
<keyword evidence="4 10" id="KW-0853">WD repeat</keyword>
<feature type="compositionally biased region" description="Polar residues" evidence="11">
    <location>
        <begin position="464"/>
        <end position="473"/>
    </location>
</feature>
<keyword evidence="14" id="KW-1185">Reference proteome</keyword>
<dbReference type="GO" id="GO:0000785">
    <property type="term" value="C:chromatin"/>
    <property type="evidence" value="ECO:0007669"/>
    <property type="project" value="TreeGrafter"/>
</dbReference>
<dbReference type="Gene3D" id="2.130.10.10">
    <property type="entry name" value="YVTN repeat-like/Quinoprotein amine dehydrogenase"/>
    <property type="match status" value="2"/>
</dbReference>
<feature type="domain" description="Protein HIRA-like C-terminal" evidence="12">
    <location>
        <begin position="848"/>
        <end position="1002"/>
    </location>
</feature>
<evidence type="ECO:0000259" key="12">
    <source>
        <dbReference type="Pfam" id="PF07569"/>
    </source>
</evidence>
<comment type="subcellular location">
    <subcellularLocation>
        <location evidence="1 10">Nucleus</location>
    </subcellularLocation>
</comment>
<dbReference type="GO" id="GO:0005634">
    <property type="term" value="C:nucleus"/>
    <property type="evidence" value="ECO:0007669"/>
    <property type="project" value="UniProtKB-SubCell"/>
</dbReference>
<keyword evidence="9 10" id="KW-0539">Nucleus</keyword>
<feature type="domain" description="Protein HIRA-like C-terminal" evidence="12">
    <location>
        <begin position="759"/>
        <end position="843"/>
    </location>
</feature>
<dbReference type="Proteomes" id="UP000249293">
    <property type="component" value="Chromosome 2"/>
</dbReference>
<organism evidence="13 14">
    <name type="scientific">Pichia kudriavzevii</name>
    <name type="common">Yeast</name>
    <name type="synonym">Issatchenkia orientalis</name>
    <dbReference type="NCBI Taxonomy" id="4909"/>
    <lineage>
        <taxon>Eukaryota</taxon>
        <taxon>Fungi</taxon>
        <taxon>Dikarya</taxon>
        <taxon>Ascomycota</taxon>
        <taxon>Saccharomycotina</taxon>
        <taxon>Pichiomycetes</taxon>
        <taxon>Pichiales</taxon>
        <taxon>Pichiaceae</taxon>
        <taxon>Pichia</taxon>
    </lineage>
</organism>
<feature type="compositionally biased region" description="Polar residues" evidence="11">
    <location>
        <begin position="608"/>
        <end position="619"/>
    </location>
</feature>
<feature type="compositionally biased region" description="Low complexity" evidence="11">
    <location>
        <begin position="474"/>
        <end position="488"/>
    </location>
</feature>
<protein>
    <recommendedName>
        <fullName evidence="10">Protein HIR</fullName>
    </recommendedName>
</protein>
<dbReference type="GO" id="GO:0000417">
    <property type="term" value="C:HIR complex"/>
    <property type="evidence" value="ECO:0007669"/>
    <property type="project" value="TreeGrafter"/>
</dbReference>
<evidence type="ECO:0000313" key="14">
    <source>
        <dbReference type="Proteomes" id="UP000249293"/>
    </source>
</evidence>
<dbReference type="OrthoDB" id="1741719at2759"/>
<feature type="compositionally biased region" description="Basic and acidic residues" evidence="11">
    <location>
        <begin position="496"/>
        <end position="514"/>
    </location>
</feature>
<dbReference type="Pfam" id="PF07569">
    <property type="entry name" value="Hira"/>
    <property type="match status" value="2"/>
</dbReference>
<keyword evidence="6 10" id="KW-0156">Chromatin regulator</keyword>
<keyword evidence="5 10" id="KW-0677">Repeat</keyword>
<evidence type="ECO:0000256" key="10">
    <source>
        <dbReference type="RuleBase" id="RU364014"/>
    </source>
</evidence>
<name>A0A2U9R3M4_PICKU</name>
<dbReference type="InterPro" id="IPR036322">
    <property type="entry name" value="WD40_repeat_dom_sf"/>
</dbReference>
<dbReference type="GeneID" id="40383707"/>
<evidence type="ECO:0000256" key="2">
    <source>
        <dbReference type="ARBA" id="ARBA00007306"/>
    </source>
</evidence>
<evidence type="ECO:0000256" key="6">
    <source>
        <dbReference type="ARBA" id="ARBA00022853"/>
    </source>
</evidence>